<dbReference type="PANTHER" id="PTHR22726:SF1">
    <property type="entry name" value="METALLOENDOPEPTIDASE OMA1, MITOCHONDRIAL"/>
    <property type="match status" value="1"/>
</dbReference>
<comment type="cofactor">
    <cofactor evidence="6">
        <name>Zn(2+)</name>
        <dbReference type="ChEBI" id="CHEBI:29105"/>
    </cofactor>
    <text evidence="6">Binds 1 zinc ion per subunit.</text>
</comment>
<comment type="caution">
    <text evidence="9">The sequence shown here is derived from an EMBL/GenBank/DDBJ whole genome shotgun (WGS) entry which is preliminary data.</text>
</comment>
<keyword evidence="3 6" id="KW-0378">Hydrolase</keyword>
<dbReference type="Gene3D" id="3.30.2010.10">
    <property type="entry name" value="Metalloproteases ('zincins'), catalytic domain"/>
    <property type="match status" value="1"/>
</dbReference>
<accession>A0ABW5X6L1</accession>
<dbReference type="Pfam" id="PF01435">
    <property type="entry name" value="Peptidase_M48"/>
    <property type="match status" value="1"/>
</dbReference>
<evidence type="ECO:0000313" key="10">
    <source>
        <dbReference type="Proteomes" id="UP001597438"/>
    </source>
</evidence>
<evidence type="ECO:0000256" key="2">
    <source>
        <dbReference type="ARBA" id="ARBA00022723"/>
    </source>
</evidence>
<dbReference type="EC" id="3.4.24.-" evidence="9"/>
<dbReference type="EMBL" id="JBHUOJ010000026">
    <property type="protein sequence ID" value="MFD2833905.1"/>
    <property type="molecule type" value="Genomic_DNA"/>
</dbReference>
<evidence type="ECO:0000256" key="6">
    <source>
        <dbReference type="RuleBase" id="RU003983"/>
    </source>
</evidence>
<evidence type="ECO:0000256" key="7">
    <source>
        <dbReference type="SAM" id="MobiDB-lite"/>
    </source>
</evidence>
<feature type="compositionally biased region" description="Polar residues" evidence="7">
    <location>
        <begin position="227"/>
        <end position="238"/>
    </location>
</feature>
<reference evidence="10" key="1">
    <citation type="journal article" date="2019" name="Int. J. Syst. Evol. Microbiol.">
        <title>The Global Catalogue of Microorganisms (GCM) 10K type strain sequencing project: providing services to taxonomists for standard genome sequencing and annotation.</title>
        <authorList>
            <consortium name="The Broad Institute Genomics Platform"/>
            <consortium name="The Broad Institute Genome Sequencing Center for Infectious Disease"/>
            <person name="Wu L."/>
            <person name="Ma J."/>
        </authorList>
    </citation>
    <scope>NUCLEOTIDE SEQUENCE [LARGE SCALE GENOMIC DNA]</scope>
    <source>
        <strain evidence="10">KCTC 52925</strain>
    </source>
</reference>
<dbReference type="Proteomes" id="UP001597438">
    <property type="component" value="Unassembled WGS sequence"/>
</dbReference>
<gene>
    <name evidence="9" type="ORF">ACFSYS_11445</name>
</gene>
<dbReference type="RefSeq" id="WP_251739224.1">
    <property type="nucleotide sequence ID" value="NZ_JBHUOJ010000026.1"/>
</dbReference>
<feature type="domain" description="Peptidase M48" evidence="8">
    <location>
        <begin position="70"/>
        <end position="251"/>
    </location>
</feature>
<evidence type="ECO:0000256" key="1">
    <source>
        <dbReference type="ARBA" id="ARBA00022670"/>
    </source>
</evidence>
<dbReference type="PANTHER" id="PTHR22726">
    <property type="entry name" value="METALLOENDOPEPTIDASE OMA1"/>
    <property type="match status" value="1"/>
</dbReference>
<evidence type="ECO:0000256" key="3">
    <source>
        <dbReference type="ARBA" id="ARBA00022801"/>
    </source>
</evidence>
<dbReference type="InterPro" id="IPR001915">
    <property type="entry name" value="Peptidase_M48"/>
</dbReference>
<evidence type="ECO:0000259" key="8">
    <source>
        <dbReference type="Pfam" id="PF01435"/>
    </source>
</evidence>
<sequence length="256" mass="27904">MRFGKNILRLVIGAGIILFGVIKFCSSSEDNPYTGEKQYVDLTPEEEIALGQQSLSAMVEQYGGLHQNQQEQNAVRSLGEKLVNNSIASSSPYEFQFYLLADPKTVNAFALPGGPVFITYALYSRLENEDQLAGVLGHEIGHVIGRHSAERMAKQGLSNSVLTGVAVGSESQGATQAAAVIGNLVNMKYGRGDELQSDNLGVKIMLDAGYDPEALINVMEILKRASGGQQVPEFQSTHPDPENRKEKIREAIEEYQ</sequence>
<keyword evidence="10" id="KW-1185">Reference proteome</keyword>
<proteinExistence type="inferred from homology"/>
<dbReference type="GO" id="GO:0008237">
    <property type="term" value="F:metallopeptidase activity"/>
    <property type="evidence" value="ECO:0007669"/>
    <property type="project" value="UniProtKB-KW"/>
</dbReference>
<comment type="similarity">
    <text evidence="6">Belongs to the peptidase M48 family.</text>
</comment>
<protein>
    <submittedName>
        <fullName evidence="9">M48 family metalloprotease</fullName>
        <ecNumber evidence="9">3.4.24.-</ecNumber>
    </submittedName>
</protein>
<name>A0ABW5X6L1_9FLAO</name>
<feature type="region of interest" description="Disordered" evidence="7">
    <location>
        <begin position="227"/>
        <end position="256"/>
    </location>
</feature>
<keyword evidence="2" id="KW-0479">Metal-binding</keyword>
<evidence type="ECO:0000256" key="5">
    <source>
        <dbReference type="ARBA" id="ARBA00023049"/>
    </source>
</evidence>
<keyword evidence="4 6" id="KW-0862">Zinc</keyword>
<keyword evidence="5 6" id="KW-0482">Metalloprotease</keyword>
<evidence type="ECO:0000313" key="9">
    <source>
        <dbReference type="EMBL" id="MFD2833905.1"/>
    </source>
</evidence>
<keyword evidence="1 6" id="KW-0645">Protease</keyword>
<organism evidence="9 10">
    <name type="scientific">Christiangramia antarctica</name>
    <dbReference type="NCBI Taxonomy" id="2058158"/>
    <lineage>
        <taxon>Bacteria</taxon>
        <taxon>Pseudomonadati</taxon>
        <taxon>Bacteroidota</taxon>
        <taxon>Flavobacteriia</taxon>
        <taxon>Flavobacteriales</taxon>
        <taxon>Flavobacteriaceae</taxon>
        <taxon>Christiangramia</taxon>
    </lineage>
</organism>
<evidence type="ECO:0000256" key="4">
    <source>
        <dbReference type="ARBA" id="ARBA00022833"/>
    </source>
</evidence>
<feature type="compositionally biased region" description="Basic and acidic residues" evidence="7">
    <location>
        <begin position="239"/>
        <end position="256"/>
    </location>
</feature>
<dbReference type="InterPro" id="IPR051156">
    <property type="entry name" value="Mito/Outer_Membr_Metalloprot"/>
</dbReference>